<dbReference type="PhylomeDB" id="E9G2T6"/>
<dbReference type="InParanoid" id="E9G2T6"/>
<dbReference type="HOGENOM" id="CLU_040963_0_0_1"/>
<accession>E9G2T6</accession>
<dbReference type="eggNOG" id="ENOG502QVPV">
    <property type="taxonomic scope" value="Eukaryota"/>
</dbReference>
<dbReference type="EMBL" id="GL732530">
    <property type="protein sequence ID" value="EFX86452.1"/>
    <property type="molecule type" value="Genomic_DNA"/>
</dbReference>
<dbReference type="PANTHER" id="PTHR31649:SF1">
    <property type="entry name" value="FARNESOIC ACID O-METHYL TRANSFERASE DOMAIN-CONTAINING PROTEIN"/>
    <property type="match status" value="1"/>
</dbReference>
<evidence type="ECO:0000313" key="3">
    <source>
        <dbReference type="EMBL" id="EFX86452.1"/>
    </source>
</evidence>
<evidence type="ECO:0000256" key="1">
    <source>
        <dbReference type="SAM" id="MobiDB-lite"/>
    </source>
</evidence>
<sequence>MTEIFTGDDKQYVIRPIKGKGQGRDTLTFDVKCQNDAHIALLSSDEITSPMIEIFIGGWGNQKSAIRFNQSRPDKAEEPTPDVVCCEEYHRFWIRFHQNVIQVGREGDADPFLSWENTEEPFNVTHFGFATGWGSVGTWIFDDEEQSSSSSSSSEEEDPEKIRQRGKKPFYRRPGVWLDMKDGKVPMRAVIGGVDTSGEKIYVGRVKKDGTLLPGKIVPSHNCCYVAKGGEEFGSSKYQVLVRNKCCEFIWVPASDGSIPFGALQGGFSTDKESVFIGRVVHDGATSIGLVHPSRGICLCTYGGEEISHNDYEVLVVKTIPL</sequence>
<organism evidence="3 4">
    <name type="scientific">Daphnia pulex</name>
    <name type="common">Water flea</name>
    <dbReference type="NCBI Taxonomy" id="6669"/>
    <lineage>
        <taxon>Eukaryota</taxon>
        <taxon>Metazoa</taxon>
        <taxon>Ecdysozoa</taxon>
        <taxon>Arthropoda</taxon>
        <taxon>Crustacea</taxon>
        <taxon>Branchiopoda</taxon>
        <taxon>Diplostraca</taxon>
        <taxon>Cladocera</taxon>
        <taxon>Anomopoda</taxon>
        <taxon>Daphniidae</taxon>
        <taxon>Daphnia</taxon>
    </lineage>
</organism>
<dbReference type="Pfam" id="PF12248">
    <property type="entry name" value="Methyltransf_FA"/>
    <property type="match status" value="1"/>
</dbReference>
<dbReference type="STRING" id="6669.E9G2T6"/>
<name>E9G2T6_DAPPU</name>
<dbReference type="KEGG" id="dpx:DAPPUDRAFT_208220"/>
<feature type="region of interest" description="Disordered" evidence="1">
    <location>
        <begin position="144"/>
        <end position="165"/>
    </location>
</feature>
<dbReference type="GO" id="GO:0005737">
    <property type="term" value="C:cytoplasm"/>
    <property type="evidence" value="ECO:0000318"/>
    <property type="project" value="GO_Central"/>
</dbReference>
<dbReference type="PANTHER" id="PTHR31649">
    <property type="entry name" value="AGAP009604-PA"/>
    <property type="match status" value="1"/>
</dbReference>
<dbReference type="InterPro" id="IPR006616">
    <property type="entry name" value="DM9_repeat"/>
</dbReference>
<dbReference type="InterPro" id="IPR022041">
    <property type="entry name" value="Methyltransf_FA"/>
</dbReference>
<gene>
    <name evidence="3" type="ORF">DAPPUDRAFT_208220</name>
</gene>
<evidence type="ECO:0000259" key="2">
    <source>
        <dbReference type="Pfam" id="PF12248"/>
    </source>
</evidence>
<dbReference type="SMART" id="SM00696">
    <property type="entry name" value="DM9"/>
    <property type="match status" value="2"/>
</dbReference>
<dbReference type="FunCoup" id="E9G2T6">
    <property type="interactions" value="131"/>
</dbReference>
<proteinExistence type="predicted"/>
<protein>
    <recommendedName>
        <fullName evidence="2">Farnesoic acid O-methyl transferase domain-containing protein</fullName>
    </recommendedName>
</protein>
<keyword evidence="4" id="KW-1185">Reference proteome</keyword>
<dbReference type="OrthoDB" id="2142040at2759"/>
<evidence type="ECO:0000313" key="4">
    <source>
        <dbReference type="Proteomes" id="UP000000305"/>
    </source>
</evidence>
<dbReference type="Pfam" id="PF11901">
    <property type="entry name" value="DM9"/>
    <property type="match status" value="1"/>
</dbReference>
<dbReference type="Proteomes" id="UP000000305">
    <property type="component" value="Unassembled WGS sequence"/>
</dbReference>
<feature type="domain" description="Farnesoic acid O-methyl transferase" evidence="2">
    <location>
        <begin position="9"/>
        <end position="144"/>
    </location>
</feature>
<reference evidence="3 4" key="1">
    <citation type="journal article" date="2011" name="Science">
        <title>The ecoresponsive genome of Daphnia pulex.</title>
        <authorList>
            <person name="Colbourne J.K."/>
            <person name="Pfrender M.E."/>
            <person name="Gilbert D."/>
            <person name="Thomas W.K."/>
            <person name="Tucker A."/>
            <person name="Oakley T.H."/>
            <person name="Tokishita S."/>
            <person name="Aerts A."/>
            <person name="Arnold G.J."/>
            <person name="Basu M.K."/>
            <person name="Bauer D.J."/>
            <person name="Caceres C.E."/>
            <person name="Carmel L."/>
            <person name="Casola C."/>
            <person name="Choi J.H."/>
            <person name="Detter J.C."/>
            <person name="Dong Q."/>
            <person name="Dusheyko S."/>
            <person name="Eads B.D."/>
            <person name="Frohlich T."/>
            <person name="Geiler-Samerotte K.A."/>
            <person name="Gerlach D."/>
            <person name="Hatcher P."/>
            <person name="Jogdeo S."/>
            <person name="Krijgsveld J."/>
            <person name="Kriventseva E.V."/>
            <person name="Kultz D."/>
            <person name="Laforsch C."/>
            <person name="Lindquist E."/>
            <person name="Lopez J."/>
            <person name="Manak J.R."/>
            <person name="Muller J."/>
            <person name="Pangilinan J."/>
            <person name="Patwardhan R.P."/>
            <person name="Pitluck S."/>
            <person name="Pritham E.J."/>
            <person name="Rechtsteiner A."/>
            <person name="Rho M."/>
            <person name="Rogozin I.B."/>
            <person name="Sakarya O."/>
            <person name="Salamov A."/>
            <person name="Schaack S."/>
            <person name="Shapiro H."/>
            <person name="Shiga Y."/>
            <person name="Skalitzky C."/>
            <person name="Smith Z."/>
            <person name="Souvorov A."/>
            <person name="Sung W."/>
            <person name="Tang Z."/>
            <person name="Tsuchiya D."/>
            <person name="Tu H."/>
            <person name="Vos H."/>
            <person name="Wang M."/>
            <person name="Wolf Y.I."/>
            <person name="Yamagata H."/>
            <person name="Yamada T."/>
            <person name="Ye Y."/>
            <person name="Shaw J.R."/>
            <person name="Andrews J."/>
            <person name="Crease T.J."/>
            <person name="Tang H."/>
            <person name="Lucas S.M."/>
            <person name="Robertson H.M."/>
            <person name="Bork P."/>
            <person name="Koonin E.V."/>
            <person name="Zdobnov E.M."/>
            <person name="Grigoriev I.V."/>
            <person name="Lynch M."/>
            <person name="Boore J.L."/>
        </authorList>
    </citation>
    <scope>NUCLEOTIDE SEQUENCE [LARGE SCALE GENOMIC DNA]</scope>
</reference>
<dbReference type="OMA" id="SPMYEIM"/>
<dbReference type="AlphaFoldDB" id="E9G2T6"/>